<dbReference type="Pfam" id="PF00205">
    <property type="entry name" value="TPP_enzyme_M"/>
    <property type="match status" value="1"/>
</dbReference>
<evidence type="ECO:0000256" key="1">
    <source>
        <dbReference type="ARBA" id="ARBA00001964"/>
    </source>
</evidence>
<evidence type="ECO:0000256" key="4">
    <source>
        <dbReference type="ARBA" id="ARBA00022842"/>
    </source>
</evidence>
<dbReference type="EMBL" id="CP098242">
    <property type="protein sequence ID" value="WAW11212.1"/>
    <property type="molecule type" value="Genomic_DNA"/>
</dbReference>
<dbReference type="Proteomes" id="UP001156215">
    <property type="component" value="Chromosome"/>
</dbReference>
<keyword evidence="6 11" id="KW-0456">Lyase</keyword>
<evidence type="ECO:0000259" key="8">
    <source>
        <dbReference type="Pfam" id="PF00205"/>
    </source>
</evidence>
<dbReference type="PANTHER" id="PTHR43710:SF2">
    <property type="entry name" value="2-HYDROXYACYL-COA LYASE 1"/>
    <property type="match status" value="1"/>
</dbReference>
<dbReference type="KEGG" id="ovb:NB640_06170"/>
<evidence type="ECO:0000313" key="11">
    <source>
        <dbReference type="EMBL" id="WAW11212.1"/>
    </source>
</evidence>
<dbReference type="InterPro" id="IPR011766">
    <property type="entry name" value="TPP_enzyme_TPP-bd"/>
</dbReference>
<proteinExistence type="inferred from homology"/>
<accession>A0A9E9M127</accession>
<dbReference type="InterPro" id="IPR045025">
    <property type="entry name" value="HACL1-like"/>
</dbReference>
<keyword evidence="12" id="KW-1185">Reference proteome</keyword>
<dbReference type="GO" id="GO:0033611">
    <property type="term" value="P:oxalate catabolic process"/>
    <property type="evidence" value="ECO:0007669"/>
    <property type="project" value="InterPro"/>
</dbReference>
<keyword evidence="3" id="KW-0479">Metal-binding</keyword>
<feature type="domain" description="Thiamine pyrophosphate enzyme N-terminal TPP-binding" evidence="10">
    <location>
        <begin position="15"/>
        <end position="127"/>
    </location>
</feature>
<dbReference type="InterPro" id="IPR012001">
    <property type="entry name" value="Thiamin_PyroP_enz_TPP-bd_dom"/>
</dbReference>
<dbReference type="FunFam" id="3.40.50.970:FF:000042">
    <property type="entry name" value="Oxalyl-CoA decarboxylase"/>
    <property type="match status" value="1"/>
</dbReference>
<dbReference type="Gene3D" id="3.40.50.970">
    <property type="match status" value="2"/>
</dbReference>
<dbReference type="Gene3D" id="3.40.50.1220">
    <property type="entry name" value="TPP-binding domain"/>
    <property type="match status" value="1"/>
</dbReference>
<evidence type="ECO:0000256" key="6">
    <source>
        <dbReference type="ARBA" id="ARBA00023239"/>
    </source>
</evidence>
<evidence type="ECO:0000256" key="3">
    <source>
        <dbReference type="ARBA" id="ARBA00022723"/>
    </source>
</evidence>
<dbReference type="Pfam" id="PF02776">
    <property type="entry name" value="TPP_enzyme_N"/>
    <property type="match status" value="1"/>
</dbReference>
<dbReference type="GO" id="GO:0001561">
    <property type="term" value="P:fatty acid alpha-oxidation"/>
    <property type="evidence" value="ECO:0007669"/>
    <property type="project" value="TreeGrafter"/>
</dbReference>
<dbReference type="Pfam" id="PF02775">
    <property type="entry name" value="TPP_enzyme_C"/>
    <property type="match status" value="1"/>
</dbReference>
<dbReference type="EC" id="4.1.1.8" evidence="11"/>
<dbReference type="InterPro" id="IPR029035">
    <property type="entry name" value="DHS-like_NAD/FAD-binding_dom"/>
</dbReference>
<dbReference type="GO" id="GO:0008949">
    <property type="term" value="F:oxalyl-CoA decarboxylase activity"/>
    <property type="evidence" value="ECO:0007669"/>
    <property type="project" value="UniProtKB-EC"/>
</dbReference>
<dbReference type="SUPFAM" id="SSF52467">
    <property type="entry name" value="DHS-like NAD/FAD-binding domain"/>
    <property type="match status" value="1"/>
</dbReference>
<protein>
    <submittedName>
        <fullName evidence="11">Oxalyl-CoA decarboxylase</fullName>
        <ecNumber evidence="11">4.1.1.8</ecNumber>
    </submittedName>
</protein>
<dbReference type="InterPro" id="IPR017660">
    <property type="entry name" value="Oxalyl-CoA_decarboxylase"/>
</dbReference>
<feature type="domain" description="Thiamine pyrophosphate enzyme central" evidence="8">
    <location>
        <begin position="203"/>
        <end position="333"/>
    </location>
</feature>
<dbReference type="SUPFAM" id="SSF52518">
    <property type="entry name" value="Thiamin diphosphate-binding fold (THDP-binding)"/>
    <property type="match status" value="2"/>
</dbReference>
<organism evidence="11 12">
    <name type="scientific">Oxalobacter vibrioformis</name>
    <dbReference type="NCBI Taxonomy" id="933080"/>
    <lineage>
        <taxon>Bacteria</taxon>
        <taxon>Pseudomonadati</taxon>
        <taxon>Pseudomonadota</taxon>
        <taxon>Betaproteobacteria</taxon>
        <taxon>Burkholderiales</taxon>
        <taxon>Oxalobacteraceae</taxon>
        <taxon>Oxalobacter</taxon>
    </lineage>
</organism>
<keyword evidence="5 7" id="KW-0786">Thiamine pyrophosphate</keyword>
<dbReference type="RefSeq" id="WP_269310323.1">
    <property type="nucleotide sequence ID" value="NZ_CP098242.1"/>
</dbReference>
<evidence type="ECO:0000313" key="12">
    <source>
        <dbReference type="Proteomes" id="UP001156215"/>
    </source>
</evidence>
<dbReference type="NCBIfam" id="TIGR03254">
    <property type="entry name" value="oxalate_oxc"/>
    <property type="match status" value="1"/>
</dbReference>
<evidence type="ECO:0000259" key="10">
    <source>
        <dbReference type="Pfam" id="PF02776"/>
    </source>
</evidence>
<dbReference type="InterPro" id="IPR012000">
    <property type="entry name" value="Thiamin_PyroP_enz_cen_dom"/>
</dbReference>
<dbReference type="InterPro" id="IPR029061">
    <property type="entry name" value="THDP-binding"/>
</dbReference>
<dbReference type="CDD" id="cd02004">
    <property type="entry name" value="TPP_BZL_OCoD_HPCL"/>
    <property type="match status" value="1"/>
</dbReference>
<dbReference type="NCBIfam" id="NF006721">
    <property type="entry name" value="PRK09259.1"/>
    <property type="match status" value="1"/>
</dbReference>
<evidence type="ECO:0000256" key="2">
    <source>
        <dbReference type="ARBA" id="ARBA00007812"/>
    </source>
</evidence>
<evidence type="ECO:0000259" key="9">
    <source>
        <dbReference type="Pfam" id="PF02775"/>
    </source>
</evidence>
<dbReference type="GO" id="GO:0030976">
    <property type="term" value="F:thiamine pyrophosphate binding"/>
    <property type="evidence" value="ECO:0007669"/>
    <property type="project" value="InterPro"/>
</dbReference>
<comment type="cofactor">
    <cofactor evidence="1">
        <name>thiamine diphosphate</name>
        <dbReference type="ChEBI" id="CHEBI:58937"/>
    </cofactor>
</comment>
<comment type="similarity">
    <text evidence="2 7">Belongs to the TPP enzyme family.</text>
</comment>
<dbReference type="PANTHER" id="PTHR43710">
    <property type="entry name" value="2-HYDROXYACYL-COA LYASE"/>
    <property type="match status" value="1"/>
</dbReference>
<reference evidence="11" key="1">
    <citation type="journal article" date="2022" name="Front. Microbiol.">
        <title>New perspectives on an old grouping: The genomic and phenotypic variability of Oxalobacter formigenes and the implications for calcium oxalate stone prevention.</title>
        <authorList>
            <person name="Chmiel J.A."/>
            <person name="Carr C."/>
            <person name="Stuivenberg G.A."/>
            <person name="Venema R."/>
            <person name="Chanyi R.M."/>
            <person name="Al K.F."/>
            <person name="Giguere D."/>
            <person name="Say H."/>
            <person name="Akouris P.P."/>
            <person name="Dominguez Romero S.A."/>
            <person name="Kwong A."/>
            <person name="Tai V."/>
            <person name="Koval S.F."/>
            <person name="Razvi H."/>
            <person name="Bjazevic J."/>
            <person name="Burton J.P."/>
        </authorList>
    </citation>
    <scope>NUCLEOTIDE SEQUENCE</scope>
    <source>
        <strain evidence="11">WoOx3</strain>
    </source>
</reference>
<evidence type="ECO:0000256" key="5">
    <source>
        <dbReference type="ARBA" id="ARBA00023052"/>
    </source>
</evidence>
<keyword evidence="4" id="KW-0460">Magnesium</keyword>
<gene>
    <name evidence="11" type="primary">oxc</name>
    <name evidence="11" type="ORF">NB640_06170</name>
</gene>
<evidence type="ECO:0000256" key="7">
    <source>
        <dbReference type="RuleBase" id="RU362132"/>
    </source>
</evidence>
<dbReference type="CDD" id="cd07035">
    <property type="entry name" value="TPP_PYR_POX_like"/>
    <property type="match status" value="1"/>
</dbReference>
<sequence length="569" mass="59969">MSNETEVELVDAFYMLIESLKNNGIENVYGIPGIPVTALIRSWQAEGGKWYGFRHETNAAMAAGVAGYLTGKPGVCLTTPAPGFLNGLAGAANATTNGWPMILLSGAAGRRNTDLQQGAFEEMDQLNAARPHVKAAYRINHISDIPIAVARAVRTAVSGRPGAVYLDLSHEMLTGTMPAAAAEALLFTPVDPTPKQLPDPAAVKRAADLLKGAKKPLILLGKGAAYAQADADIKALVEDTGIPFLPMSMAKGLLPDNHPQCAGPARSYVLPECDVVLIVGARLNWLLGNGKGNTWGNQLKKFIQIDILPQEIDSNVPIAAPLVGDIASCIAALREALKGMPKADAAWMGGIAERVNASKEKLAPTLKVETPPGMMNYRNSLGALRDVLAKYPSVTLVNEGANALDNTRMIVDQYQPRKRIDSGTWGIMGIGMGACIGAAVVTGEPVVAVEGDSAFGFSGMEVETMVRYNLPICVIVMNNGGIYKGNETNAGGYDDPSPTSFAPGSRYDKMIEAFGGVGVNAQTPAELAAAVEEAIKSRKPTLINACLDPDAGVESGRIAGLNIERKKKK</sequence>
<feature type="domain" description="Thiamine pyrophosphate enzyme TPP-binding" evidence="9">
    <location>
        <begin position="411"/>
        <end position="544"/>
    </location>
</feature>
<dbReference type="AlphaFoldDB" id="A0A9E9M127"/>
<name>A0A9E9M127_9BURK</name>
<dbReference type="GO" id="GO:0000287">
    <property type="term" value="F:magnesium ion binding"/>
    <property type="evidence" value="ECO:0007669"/>
    <property type="project" value="InterPro"/>
</dbReference>